<evidence type="ECO:0000256" key="3">
    <source>
        <dbReference type="ARBA" id="ARBA00022723"/>
    </source>
</evidence>
<dbReference type="Gene3D" id="3.30.70.20">
    <property type="match status" value="1"/>
</dbReference>
<keyword evidence="10" id="KW-1185">Reference proteome</keyword>
<keyword evidence="7" id="KW-1133">Transmembrane helix</keyword>
<dbReference type="PROSITE" id="PS00198">
    <property type="entry name" value="4FE4S_FER_1"/>
    <property type="match status" value="2"/>
</dbReference>
<feature type="transmembrane region" description="Helical" evidence="7">
    <location>
        <begin position="152"/>
        <end position="171"/>
    </location>
</feature>
<evidence type="ECO:0000256" key="6">
    <source>
        <dbReference type="ARBA" id="ARBA00023136"/>
    </source>
</evidence>
<dbReference type="PANTHER" id="PTHR30224:SF4">
    <property type="entry name" value="ELECTRON TRANSPORT PROTEIN YCCM-RELATED"/>
    <property type="match status" value="1"/>
</dbReference>
<keyword evidence="3" id="KW-0479">Metal-binding</keyword>
<evidence type="ECO:0000259" key="8">
    <source>
        <dbReference type="PROSITE" id="PS51379"/>
    </source>
</evidence>
<feature type="transmembrane region" description="Helical" evidence="7">
    <location>
        <begin position="191"/>
        <end position="212"/>
    </location>
</feature>
<reference evidence="9 10" key="1">
    <citation type="submission" date="2017-02" db="EMBL/GenBank/DDBJ databases">
        <authorList>
            <person name="Peterson S.W."/>
        </authorList>
    </citation>
    <scope>NUCLEOTIDE SEQUENCE [LARGE SCALE GENOMIC DNA]</scope>
    <source>
        <strain evidence="9 10">DSM 16080</strain>
    </source>
</reference>
<dbReference type="InterPro" id="IPR017896">
    <property type="entry name" value="4Fe4S_Fe-S-bd"/>
</dbReference>
<feature type="domain" description="4Fe-4S ferredoxin-type" evidence="8">
    <location>
        <begin position="263"/>
        <end position="293"/>
    </location>
</feature>
<keyword evidence="4" id="KW-0408">Iron</keyword>
<evidence type="ECO:0000256" key="2">
    <source>
        <dbReference type="ARBA" id="ARBA00022475"/>
    </source>
</evidence>
<keyword evidence="2" id="KW-1003">Cell membrane</keyword>
<dbReference type="EMBL" id="FUYC01000016">
    <property type="protein sequence ID" value="SKA92619.1"/>
    <property type="molecule type" value="Genomic_DNA"/>
</dbReference>
<feature type="transmembrane region" description="Helical" evidence="7">
    <location>
        <begin position="25"/>
        <end position="46"/>
    </location>
</feature>
<evidence type="ECO:0000256" key="1">
    <source>
        <dbReference type="ARBA" id="ARBA00004236"/>
    </source>
</evidence>
<dbReference type="STRING" id="1121449.SAMN02745704_02431"/>
<accession>A0A1T4XSS7</accession>
<sequence>MLFEFFYHKKTTRSGSIPFLTRPKALRLTVQSAFALFHVFLVWQLARHVAWAMGKTETYTQAPGAVDGWLPIVSLMTLKRWALTGQWDPVHPASLTIFLALLVMCALFRRGFCGWICPLGGISNGLDRLGRALGLSFPVSGPWRRILGFPKYLLLAGSLLGFFVLLSLPAIEAFRSGSHYVAAQARMLFFFSHPSTTLVLILTGLIVASVLIRNFWCRFLCPYGALLGLVSLLSPVAVHRNADRCISCGKCAQTCPNGIRVDQQQRVNTTQCLGCGECVAACPAPDCLSLRAGSRRVPLWLVGAGAVAVLLGFYAWARATGHWDADLPREMVQRLTRMALTTEP</sequence>
<feature type="domain" description="4Fe-4S ferredoxin-type" evidence="8">
    <location>
        <begin position="236"/>
        <end position="259"/>
    </location>
</feature>
<dbReference type="InterPro" id="IPR052378">
    <property type="entry name" value="NosR_regulator"/>
</dbReference>
<evidence type="ECO:0000313" key="9">
    <source>
        <dbReference type="EMBL" id="SKA92619.1"/>
    </source>
</evidence>
<dbReference type="SUPFAM" id="SSF54862">
    <property type="entry name" value="4Fe-4S ferredoxins"/>
    <property type="match status" value="1"/>
</dbReference>
<dbReference type="OrthoDB" id="9784262at2"/>
<dbReference type="GO" id="GO:0005886">
    <property type="term" value="C:plasma membrane"/>
    <property type="evidence" value="ECO:0007669"/>
    <property type="project" value="UniProtKB-SubCell"/>
</dbReference>
<gene>
    <name evidence="9" type="ORF">SAMN02745704_02431</name>
</gene>
<protein>
    <submittedName>
        <fullName evidence="9">4Fe-4S binding domain-containing protein</fullName>
    </submittedName>
</protein>
<dbReference type="Pfam" id="PF13237">
    <property type="entry name" value="Fer4_10"/>
    <property type="match status" value="1"/>
</dbReference>
<evidence type="ECO:0000313" key="10">
    <source>
        <dbReference type="Proteomes" id="UP000190027"/>
    </source>
</evidence>
<evidence type="ECO:0000256" key="7">
    <source>
        <dbReference type="SAM" id="Phobius"/>
    </source>
</evidence>
<name>A0A1T4XSS7_9BACT</name>
<dbReference type="Pfam" id="PF12801">
    <property type="entry name" value="Fer4_5"/>
    <property type="match status" value="2"/>
</dbReference>
<evidence type="ECO:0000256" key="5">
    <source>
        <dbReference type="ARBA" id="ARBA00023014"/>
    </source>
</evidence>
<dbReference type="PROSITE" id="PS51379">
    <property type="entry name" value="4FE4S_FER_2"/>
    <property type="match status" value="2"/>
</dbReference>
<keyword evidence="5" id="KW-0411">Iron-sulfur</keyword>
<dbReference type="RefSeq" id="WP_159447225.1">
    <property type="nucleotide sequence ID" value="NZ_FUYC01000016.1"/>
</dbReference>
<keyword evidence="6 7" id="KW-0472">Membrane</keyword>
<keyword evidence="7" id="KW-0812">Transmembrane</keyword>
<feature type="transmembrane region" description="Helical" evidence="7">
    <location>
        <begin position="299"/>
        <end position="317"/>
    </location>
</feature>
<organism evidence="9 10">
    <name type="scientific">Paucidesulfovibrio gracilis DSM 16080</name>
    <dbReference type="NCBI Taxonomy" id="1121449"/>
    <lineage>
        <taxon>Bacteria</taxon>
        <taxon>Pseudomonadati</taxon>
        <taxon>Thermodesulfobacteriota</taxon>
        <taxon>Desulfovibrionia</taxon>
        <taxon>Desulfovibrionales</taxon>
        <taxon>Desulfovibrionaceae</taxon>
        <taxon>Paucidesulfovibrio</taxon>
    </lineage>
</organism>
<evidence type="ECO:0000256" key="4">
    <source>
        <dbReference type="ARBA" id="ARBA00023004"/>
    </source>
</evidence>
<comment type="subcellular location">
    <subcellularLocation>
        <location evidence="1">Cell membrane</location>
    </subcellularLocation>
</comment>
<dbReference type="PANTHER" id="PTHR30224">
    <property type="entry name" value="ELECTRON TRANSPORT PROTEIN"/>
    <property type="match status" value="1"/>
</dbReference>
<dbReference type="GO" id="GO:0051536">
    <property type="term" value="F:iron-sulfur cluster binding"/>
    <property type="evidence" value="ECO:0007669"/>
    <property type="project" value="UniProtKB-KW"/>
</dbReference>
<dbReference type="GO" id="GO:0046872">
    <property type="term" value="F:metal ion binding"/>
    <property type="evidence" value="ECO:0007669"/>
    <property type="project" value="UniProtKB-KW"/>
</dbReference>
<dbReference type="AlphaFoldDB" id="A0A1T4XSS7"/>
<dbReference type="InterPro" id="IPR017900">
    <property type="entry name" value="4Fe4S_Fe_S_CS"/>
</dbReference>
<proteinExistence type="predicted"/>
<dbReference type="Proteomes" id="UP000190027">
    <property type="component" value="Unassembled WGS sequence"/>
</dbReference>